<evidence type="ECO:0000313" key="2">
    <source>
        <dbReference type="Proteomes" id="UP001267407"/>
    </source>
</evidence>
<reference evidence="1" key="1">
    <citation type="submission" date="2023-09" db="EMBL/GenBank/DDBJ databases">
        <title>Marinobacter sediminicola sp. nov. and Marinobacter maritimum sp. nov., isolated from marine sediment.</title>
        <authorList>
            <person name="An J."/>
        </authorList>
    </citation>
    <scope>NUCLEOTIDE SEQUENCE</scope>
    <source>
        <strain evidence="1">F60267</strain>
    </source>
</reference>
<organism evidence="1 2">
    <name type="scientific">Marinobacter xiaoshiensis</name>
    <dbReference type="NCBI Taxonomy" id="3073652"/>
    <lineage>
        <taxon>Bacteria</taxon>
        <taxon>Pseudomonadati</taxon>
        <taxon>Pseudomonadota</taxon>
        <taxon>Gammaproteobacteria</taxon>
        <taxon>Pseudomonadales</taxon>
        <taxon>Marinobacteraceae</taxon>
        <taxon>Marinobacter</taxon>
    </lineage>
</organism>
<protein>
    <recommendedName>
        <fullName evidence="3">Replication protein</fullName>
    </recommendedName>
</protein>
<sequence>MKNNPSQPPTAAEVAAYFDGNEDTEYQARMIRECGQRVKTYPFGRIVTNPYLLACHHRFCPDCQRRRARNWASALRSVIDRESMPASESDPRRAPHWVAIILPGVPCDASDFQNLLGTLIEYISIARSQPFWRYNVRTALRLLKVEIHQGADRKLQVTPTFTCLVSVSRDLLNAQIQGRLIQRVQRDWVQPADPDSWPGPHSFIIPTATTRERDILQNKVSRMIESHYPHSDRQTFLNIVEQFKGVKTVAMYGPEGTPFRPLSISQADDLRYEQEYSASRIGEDLPESMSGNRGLELLPWNLKAQLKAR</sequence>
<dbReference type="RefSeq" id="WP_310966612.1">
    <property type="nucleotide sequence ID" value="NZ_JAVMBO010000017.1"/>
</dbReference>
<name>A0ABU2HJH1_9GAMM</name>
<comment type="caution">
    <text evidence="1">The sequence shown here is derived from an EMBL/GenBank/DDBJ whole genome shotgun (WGS) entry which is preliminary data.</text>
</comment>
<dbReference type="Proteomes" id="UP001267407">
    <property type="component" value="Unassembled WGS sequence"/>
</dbReference>
<gene>
    <name evidence="1" type="ORF">RKA07_14010</name>
</gene>
<dbReference type="EMBL" id="JAVMBO010000017">
    <property type="protein sequence ID" value="MDS1311213.1"/>
    <property type="molecule type" value="Genomic_DNA"/>
</dbReference>
<proteinExistence type="predicted"/>
<keyword evidence="2" id="KW-1185">Reference proteome</keyword>
<evidence type="ECO:0000313" key="1">
    <source>
        <dbReference type="EMBL" id="MDS1311213.1"/>
    </source>
</evidence>
<evidence type="ECO:0008006" key="3">
    <source>
        <dbReference type="Google" id="ProtNLM"/>
    </source>
</evidence>
<accession>A0ABU2HJH1</accession>